<proteinExistence type="predicted"/>
<dbReference type="OrthoDB" id="72441at2759"/>
<reference evidence="3 4" key="1">
    <citation type="journal article" date="2016" name="Proc. Natl. Acad. Sci. U.S.A.">
        <title>Comparative genomics of biotechnologically important yeasts.</title>
        <authorList>
            <person name="Riley R."/>
            <person name="Haridas S."/>
            <person name="Wolfe K.H."/>
            <person name="Lopes M.R."/>
            <person name="Hittinger C.T."/>
            <person name="Goeker M."/>
            <person name="Salamov A.A."/>
            <person name="Wisecaver J.H."/>
            <person name="Long T.M."/>
            <person name="Calvey C.H."/>
            <person name="Aerts A.L."/>
            <person name="Barry K.W."/>
            <person name="Choi C."/>
            <person name="Clum A."/>
            <person name="Coughlan A.Y."/>
            <person name="Deshpande S."/>
            <person name="Douglass A.P."/>
            <person name="Hanson S.J."/>
            <person name="Klenk H.-P."/>
            <person name="LaButti K.M."/>
            <person name="Lapidus A."/>
            <person name="Lindquist E.A."/>
            <person name="Lipzen A.M."/>
            <person name="Meier-Kolthoff J.P."/>
            <person name="Ohm R.A."/>
            <person name="Otillar R.P."/>
            <person name="Pangilinan J.L."/>
            <person name="Peng Y."/>
            <person name="Rokas A."/>
            <person name="Rosa C.A."/>
            <person name="Scheuner C."/>
            <person name="Sibirny A.A."/>
            <person name="Slot J.C."/>
            <person name="Stielow J.B."/>
            <person name="Sun H."/>
            <person name="Kurtzman C.P."/>
            <person name="Blackwell M."/>
            <person name="Grigoriev I.V."/>
            <person name="Jeffries T.W."/>
        </authorList>
    </citation>
    <scope>NUCLEOTIDE SEQUENCE [LARGE SCALE GENOMIC DNA]</scope>
    <source>
        <strain evidence="3 4">NRRL Y-11557</strain>
    </source>
</reference>
<organism evidence="3 4">
    <name type="scientific">Lipomyces starkeyi NRRL Y-11557</name>
    <dbReference type="NCBI Taxonomy" id="675824"/>
    <lineage>
        <taxon>Eukaryota</taxon>
        <taxon>Fungi</taxon>
        <taxon>Dikarya</taxon>
        <taxon>Ascomycota</taxon>
        <taxon>Saccharomycotina</taxon>
        <taxon>Lipomycetes</taxon>
        <taxon>Lipomycetales</taxon>
        <taxon>Lipomycetaceae</taxon>
        <taxon>Lipomyces</taxon>
    </lineage>
</organism>
<feature type="compositionally biased region" description="Basic and acidic residues" evidence="1">
    <location>
        <begin position="554"/>
        <end position="565"/>
    </location>
</feature>
<feature type="region of interest" description="Disordered" evidence="1">
    <location>
        <begin position="653"/>
        <end position="721"/>
    </location>
</feature>
<dbReference type="Proteomes" id="UP000094385">
    <property type="component" value="Unassembled WGS sequence"/>
</dbReference>
<feature type="compositionally biased region" description="Basic and acidic residues" evidence="1">
    <location>
        <begin position="93"/>
        <end position="104"/>
    </location>
</feature>
<name>A0A1E3PXB5_LIPST</name>
<dbReference type="EMBL" id="KV454301">
    <property type="protein sequence ID" value="ODQ70083.1"/>
    <property type="molecule type" value="Genomic_DNA"/>
</dbReference>
<feature type="region of interest" description="Disordered" evidence="1">
    <location>
        <begin position="73"/>
        <end position="157"/>
    </location>
</feature>
<dbReference type="InterPro" id="IPR051513">
    <property type="entry name" value="Tectonin_beta-prop"/>
</dbReference>
<dbReference type="SMART" id="SM00694">
    <property type="entry name" value="DysFC"/>
    <property type="match status" value="1"/>
</dbReference>
<dbReference type="PANTHER" id="PTHR23250:SF1">
    <property type="entry name" value="TECTONIN BETA-PROPELLER REPEAT-CONTAINING PROTEIN 1"/>
    <property type="match status" value="1"/>
</dbReference>
<evidence type="ECO:0000259" key="2">
    <source>
        <dbReference type="SMART" id="SM00694"/>
    </source>
</evidence>
<evidence type="ECO:0000313" key="4">
    <source>
        <dbReference type="Proteomes" id="UP000094385"/>
    </source>
</evidence>
<feature type="region of interest" description="Disordered" evidence="1">
    <location>
        <begin position="548"/>
        <end position="568"/>
    </location>
</feature>
<dbReference type="InterPro" id="IPR006614">
    <property type="entry name" value="Peroxin/Ferlin"/>
</dbReference>
<keyword evidence="4" id="KW-1185">Reference proteome</keyword>
<gene>
    <name evidence="3" type="ORF">LIPSTDRAFT_107242</name>
</gene>
<sequence length="761" mass="85797">MSSLFQAITRPADDFLEVRSSILNGIGGNKAPRGAHKITLVDHTVSPHSDAISTGENTGSYGSVDSDELAREQIERQRQQQEIAEQPNAVVETRQEGETSEHPKAIKQTDAIPDAIPPALRAPGENTTSPALEDEDPTIGLGLTASNESAPLLPDRVDSPRSSIVFGRSRKQRRKCMDFQQMLKRVFAAFCCCMPSLVDGMDDEGEGYNTWNEADGPLNSTLPARIRHGYTKGYTRLKEDPKEMKPAAGKFSSDPNVKYDILYENQRGFFAFGNPLFSSKGLLNYDPSPWVDATYKYSPVDILSAPVPDPSWEWVWRTWYIDMTYDVDDQGWSYSLSFTSDKWHGAHVWFHSFVRRRRWIRKRRRVVAEILPDSDAPNGAFGTNTRPEVYSVLEGNTPEYFSVESSAYQGPARKHFAAKNSRKYDKSDQPLEMVTTDTGNGKTSTLGPHLRYRYDDYDDSLSEEEEDDDVSIKEITNIASLLRRLKKARLDRQKIEAVERFVSDGGEDVVLLASFMDQIISFLIFQESRRELLRCLLYSYQQVRLRRGKRKAGKHEDGGEDDHARLHPGHVLLDTTHLTTKEIVTRRKALHDAILVAKREIMKLDYYSDRKMSSREYARADLISSDADPSQSTDIEVNKKAISVQDRMLNEGLEEVEEEWSEDMEDEDGEVSSERESSAPFSEDDASTITPRSSASRLDKGKAPEYRIPLSDINTSPEKTEVVSDNVANRVQKGQNSTVANVQNSTVANVQNKVINFVTSS</sequence>
<dbReference type="PANTHER" id="PTHR23250">
    <property type="entry name" value="DYSFERLIN-RELATED"/>
    <property type="match status" value="1"/>
</dbReference>
<feature type="compositionally biased region" description="Polar residues" evidence="1">
    <location>
        <begin position="687"/>
        <end position="696"/>
    </location>
</feature>
<evidence type="ECO:0000313" key="3">
    <source>
        <dbReference type="EMBL" id="ODQ70083.1"/>
    </source>
</evidence>
<protein>
    <recommendedName>
        <fullName evidence="2">Peroxin/Ferlin domain-containing protein</fullName>
    </recommendedName>
</protein>
<dbReference type="AlphaFoldDB" id="A0A1E3PXB5"/>
<evidence type="ECO:0000256" key="1">
    <source>
        <dbReference type="SAM" id="MobiDB-lite"/>
    </source>
</evidence>
<feature type="domain" description="Peroxin/Ferlin" evidence="2">
    <location>
        <begin position="331"/>
        <end position="366"/>
    </location>
</feature>
<accession>A0A1E3PXB5</accession>
<dbReference type="GO" id="GO:0016020">
    <property type="term" value="C:membrane"/>
    <property type="evidence" value="ECO:0007669"/>
    <property type="project" value="InterPro"/>
</dbReference>
<dbReference type="STRING" id="675824.A0A1E3PXB5"/>
<feature type="compositionally biased region" description="Acidic residues" evidence="1">
    <location>
        <begin position="653"/>
        <end position="671"/>
    </location>
</feature>